<name>A0A8S5SFB9_9CAUD</name>
<dbReference type="EMBL" id="BK032585">
    <property type="protein sequence ID" value="DAF49630.1"/>
    <property type="molecule type" value="Genomic_DNA"/>
</dbReference>
<accession>A0A8S5SFB9</accession>
<evidence type="ECO:0000313" key="1">
    <source>
        <dbReference type="EMBL" id="DAF49630.1"/>
    </source>
</evidence>
<organism evidence="1">
    <name type="scientific">Myoviridae sp. ctuev19</name>
    <dbReference type="NCBI Taxonomy" id="2827716"/>
    <lineage>
        <taxon>Viruses</taxon>
        <taxon>Duplodnaviria</taxon>
        <taxon>Heunggongvirae</taxon>
        <taxon>Uroviricota</taxon>
        <taxon>Caudoviricetes</taxon>
    </lineage>
</organism>
<sequence>MPISDKKKITNNRYLSKCVQVSFKPRAEDAAQLKAAAAAAGQSLQGYILQACRERMERDGKPPEK</sequence>
<proteinExistence type="predicted"/>
<reference evidence="1" key="1">
    <citation type="journal article" date="2021" name="Proc. Natl. Acad. Sci. U.S.A.">
        <title>A Catalog of Tens of Thousands of Viruses from Human Metagenomes Reveals Hidden Associations with Chronic Diseases.</title>
        <authorList>
            <person name="Tisza M.J."/>
            <person name="Buck C.B."/>
        </authorList>
    </citation>
    <scope>NUCLEOTIDE SEQUENCE</scope>
    <source>
        <strain evidence="1">Ctuev19</strain>
    </source>
</reference>
<protein>
    <submittedName>
        <fullName evidence="1">Repressor</fullName>
    </submittedName>
</protein>